<comment type="caution">
    <text evidence="6">The sequence shown here is derived from an EMBL/GenBank/DDBJ whole genome shotgun (WGS) entry which is preliminary data.</text>
</comment>
<proteinExistence type="inferred from homology"/>
<dbReference type="Pfam" id="PF00582">
    <property type="entry name" value="Usp"/>
    <property type="match status" value="2"/>
</dbReference>
<dbReference type="EMBL" id="SWDB01000020">
    <property type="protein sequence ID" value="TKB45466.1"/>
    <property type="molecule type" value="Genomic_DNA"/>
</dbReference>
<comment type="similarity">
    <text evidence="2">Belongs to the universal stress protein A family.</text>
</comment>
<dbReference type="Gene3D" id="3.40.50.12370">
    <property type="match status" value="1"/>
</dbReference>
<name>A0A4U1B5A0_9GAMM</name>
<feature type="domain" description="UspA" evidence="5">
    <location>
        <begin position="9"/>
        <end position="139"/>
    </location>
</feature>
<keyword evidence="3" id="KW-0963">Cytoplasm</keyword>
<evidence type="ECO:0000256" key="2">
    <source>
        <dbReference type="ARBA" id="ARBA00008791"/>
    </source>
</evidence>
<accession>A0A4U1B5A0</accession>
<sequence>MFQIPGIVMPKSILVITDVHETDHCSLKKAHQIAAPLGAEIDVVRFIKTNGIDSPDSVGVEQQSEALTASLENIFADSEQKRTITSQVIVTDDIVTWVVNYCHDKSFDLVIKAGHRSETLFHTPCDWELIRNLRVPVLIASQQCWKHKPAVLAAVDPEAKDDIHHELNHAILEWAGKWARTFDCTIHLVYSLPVSNIMKELDIIDLEEYAREHRAEGEDKLATLLNGHNLKNVNFHVTAGAPERTIPHCANELKAELVIMGSMGRSGIQGMLIGNVAEKVMHHLRTDSLIIERQK</sequence>
<dbReference type="SUPFAM" id="SSF52402">
    <property type="entry name" value="Adenine nucleotide alpha hydrolases-like"/>
    <property type="match status" value="2"/>
</dbReference>
<reference evidence="6 7" key="1">
    <citation type="submission" date="2019-04" db="EMBL/GenBank/DDBJ databases">
        <title>Thalassotalea guangxiensis sp. nov., isolated from sediment of the coastal wetland.</title>
        <authorList>
            <person name="Zheng S."/>
            <person name="Zhang D."/>
        </authorList>
    </citation>
    <scope>NUCLEOTIDE SEQUENCE [LARGE SCALE GENOMIC DNA]</scope>
    <source>
        <strain evidence="6 7">ZS-4</strain>
    </source>
</reference>
<dbReference type="OrthoDB" id="239260at2"/>
<evidence type="ECO:0000256" key="4">
    <source>
        <dbReference type="ARBA" id="ARBA00037131"/>
    </source>
</evidence>
<evidence type="ECO:0000313" key="6">
    <source>
        <dbReference type="EMBL" id="TKB45466.1"/>
    </source>
</evidence>
<dbReference type="PANTHER" id="PTHR47892">
    <property type="entry name" value="UNIVERSAL STRESS PROTEIN E"/>
    <property type="match status" value="1"/>
</dbReference>
<evidence type="ECO:0000259" key="5">
    <source>
        <dbReference type="Pfam" id="PF00582"/>
    </source>
</evidence>
<organism evidence="6 7">
    <name type="scientific">Thalassotalea mangrovi</name>
    <dbReference type="NCBI Taxonomy" id="2572245"/>
    <lineage>
        <taxon>Bacteria</taxon>
        <taxon>Pseudomonadati</taxon>
        <taxon>Pseudomonadota</taxon>
        <taxon>Gammaproteobacteria</taxon>
        <taxon>Alteromonadales</taxon>
        <taxon>Colwelliaceae</taxon>
        <taxon>Thalassotalea</taxon>
    </lineage>
</organism>
<feature type="domain" description="UspA" evidence="5">
    <location>
        <begin position="166"/>
        <end position="291"/>
    </location>
</feature>
<dbReference type="PANTHER" id="PTHR47892:SF1">
    <property type="entry name" value="UNIVERSAL STRESS PROTEIN E"/>
    <property type="match status" value="1"/>
</dbReference>
<dbReference type="Proteomes" id="UP000307999">
    <property type="component" value="Unassembled WGS sequence"/>
</dbReference>
<evidence type="ECO:0000256" key="3">
    <source>
        <dbReference type="ARBA" id="ARBA00022490"/>
    </source>
</evidence>
<keyword evidence="7" id="KW-1185">Reference proteome</keyword>
<dbReference type="GO" id="GO:0005737">
    <property type="term" value="C:cytoplasm"/>
    <property type="evidence" value="ECO:0007669"/>
    <property type="project" value="UniProtKB-SubCell"/>
</dbReference>
<comment type="function">
    <text evidence="4">Required for resistance to DNA-damaging agents.</text>
</comment>
<evidence type="ECO:0000313" key="7">
    <source>
        <dbReference type="Proteomes" id="UP000307999"/>
    </source>
</evidence>
<dbReference type="InterPro" id="IPR006016">
    <property type="entry name" value="UspA"/>
</dbReference>
<dbReference type="AlphaFoldDB" id="A0A4U1B5A0"/>
<gene>
    <name evidence="6" type="ORF">E8M12_08600</name>
</gene>
<evidence type="ECO:0000256" key="1">
    <source>
        <dbReference type="ARBA" id="ARBA00004496"/>
    </source>
</evidence>
<dbReference type="PRINTS" id="PR01438">
    <property type="entry name" value="UNVRSLSTRESS"/>
</dbReference>
<comment type="subcellular location">
    <subcellularLocation>
        <location evidence="1">Cytoplasm</location>
    </subcellularLocation>
</comment>
<dbReference type="InterPro" id="IPR006015">
    <property type="entry name" value="Universal_stress_UspA"/>
</dbReference>
<protein>
    <recommendedName>
        <fullName evidence="5">UspA domain-containing protein</fullName>
    </recommendedName>
</protein>